<keyword evidence="2" id="KW-1185">Reference proteome</keyword>
<gene>
    <name evidence="1" type="ORF">C8P70_12270</name>
</gene>
<accession>A0A4R7EZ36</accession>
<dbReference type="Proteomes" id="UP000295215">
    <property type="component" value="Unassembled WGS sequence"/>
</dbReference>
<protein>
    <submittedName>
        <fullName evidence="1">Uncharacterized protein</fullName>
    </submittedName>
</protein>
<comment type="caution">
    <text evidence="1">The sequence shown here is derived from an EMBL/GenBank/DDBJ whole genome shotgun (WGS) entry which is preliminary data.</text>
</comment>
<evidence type="ECO:0000313" key="2">
    <source>
        <dbReference type="Proteomes" id="UP000295215"/>
    </source>
</evidence>
<dbReference type="AlphaFoldDB" id="A0A4R7EZ36"/>
<sequence length="75" mass="9021">MYKILLGLKPQNFFLFLSKIAFININFKWLNKKKPSRLQNRDGFFYDSKIEVKNPNRFNNGEKEVLSFLFKRSSL</sequence>
<evidence type="ECO:0000313" key="1">
    <source>
        <dbReference type="EMBL" id="TDS55345.1"/>
    </source>
</evidence>
<reference evidence="1 2" key="1">
    <citation type="submission" date="2019-03" db="EMBL/GenBank/DDBJ databases">
        <title>Genomic Encyclopedia of Archaeal and Bacterial Type Strains, Phase II (KMG-II): from individual species to whole genera.</title>
        <authorList>
            <person name="Goeker M."/>
        </authorList>
    </citation>
    <scope>NUCLEOTIDE SEQUENCE [LARGE SCALE GENOMIC DNA]</scope>
    <source>
        <strain evidence="1 2">DSM 28213</strain>
    </source>
</reference>
<proteinExistence type="predicted"/>
<dbReference type="EMBL" id="SOAG01000022">
    <property type="protein sequence ID" value="TDS55345.1"/>
    <property type="molecule type" value="Genomic_DNA"/>
</dbReference>
<name>A0A4R7EZ36_9FLAO</name>
<organism evidence="1 2">
    <name type="scientific">Myroides indicus</name>
    <dbReference type="NCBI Taxonomy" id="1323422"/>
    <lineage>
        <taxon>Bacteria</taxon>
        <taxon>Pseudomonadati</taxon>
        <taxon>Bacteroidota</taxon>
        <taxon>Flavobacteriia</taxon>
        <taxon>Flavobacteriales</taxon>
        <taxon>Flavobacteriaceae</taxon>
        <taxon>Myroides</taxon>
    </lineage>
</organism>